<dbReference type="GO" id="GO:0010890">
    <property type="term" value="P:positive regulation of triglyceride storage"/>
    <property type="evidence" value="ECO:0007669"/>
    <property type="project" value="TreeGrafter"/>
</dbReference>
<protein>
    <submittedName>
        <fullName evidence="5">PLIN3 protein</fullName>
    </submittedName>
</protein>
<dbReference type="Proteomes" id="UP000838412">
    <property type="component" value="Chromosome 2"/>
</dbReference>
<dbReference type="SUPFAM" id="SSF109775">
    <property type="entry name" value="Mannose-6-phosphate receptor binding protein 1 (Tip47), C-terminal domain"/>
    <property type="match status" value="1"/>
</dbReference>
<evidence type="ECO:0000256" key="4">
    <source>
        <dbReference type="PIRNR" id="PIRNR036881"/>
    </source>
</evidence>
<organism evidence="5 6">
    <name type="scientific">Branchiostoma lanceolatum</name>
    <name type="common">Common lancelet</name>
    <name type="synonym">Amphioxus lanceolatum</name>
    <dbReference type="NCBI Taxonomy" id="7740"/>
    <lineage>
        <taxon>Eukaryota</taxon>
        <taxon>Metazoa</taxon>
        <taxon>Chordata</taxon>
        <taxon>Cephalochordata</taxon>
        <taxon>Leptocardii</taxon>
        <taxon>Amphioxiformes</taxon>
        <taxon>Branchiostomatidae</taxon>
        <taxon>Branchiostoma</taxon>
    </lineage>
</organism>
<comment type="subcellular location">
    <subcellularLocation>
        <location evidence="1">Lipid droplet</location>
    </subcellularLocation>
</comment>
<evidence type="ECO:0000256" key="1">
    <source>
        <dbReference type="ARBA" id="ARBA00004502"/>
    </source>
</evidence>
<dbReference type="GO" id="GO:0005829">
    <property type="term" value="C:cytosol"/>
    <property type="evidence" value="ECO:0007669"/>
    <property type="project" value="TreeGrafter"/>
</dbReference>
<sequence length="492" mass="55775">MADTNDTMEDNIVERMGSLPLVNTTVHQVSALYSNTKDRWWVARCTLGLAERSLQMAAWTAKPVAEKMGMDVDGTVAMANQYACRGLDLLEEKVPILKKQPEQIVEETKKAVDSKVQAGSKCLLQTRLGKVMWWTTDTALDITERCVEYYLPNRKKDGEEEVEHVPKDAETEKSLLVRASTLTDKVHSRLSEGATIRMRSVQRCGRELLDTLRDMLELIERTKGKGNLEVQDVDGQDHLMLVPKPVCQEPDKDEDTQNLERQSLQVVTRLLQEVRSICSLMVLQVWALPQHLQDNITQAKAMADQLYDNFCKRLSGGESLPGIGCLHCQMHRLSNTLVSLSDFIWRIPPFPWLYSVCVLVRLGRAIMAVALYQRYALFFQEKYLLCQEKYLLYLPGTMIRHQAEAFADLPGNLLGLARAQLDTVSDTLLTVTEYMLNLPPLQWLIPDVCLVDLENIDFGFDEIFEDFELNNGGGGAGVYVPYFHPRRPIHGA</sequence>
<accession>A0A8J9ZI90</accession>
<dbReference type="PANTHER" id="PTHR14024">
    <property type="entry name" value="PERILIPIN"/>
    <property type="match status" value="1"/>
</dbReference>
<keyword evidence="3" id="KW-0551">Lipid droplet</keyword>
<name>A0A8J9ZI90_BRALA</name>
<dbReference type="Pfam" id="PF03036">
    <property type="entry name" value="Perilipin"/>
    <property type="match status" value="1"/>
</dbReference>
<keyword evidence="6" id="KW-1185">Reference proteome</keyword>
<dbReference type="GO" id="GO:0005811">
    <property type="term" value="C:lipid droplet"/>
    <property type="evidence" value="ECO:0007669"/>
    <property type="project" value="UniProtKB-SubCell"/>
</dbReference>
<dbReference type="GO" id="GO:0019915">
    <property type="term" value="P:lipid storage"/>
    <property type="evidence" value="ECO:0007669"/>
    <property type="project" value="TreeGrafter"/>
</dbReference>
<evidence type="ECO:0000313" key="5">
    <source>
        <dbReference type="EMBL" id="CAH1254432.1"/>
    </source>
</evidence>
<dbReference type="PANTHER" id="PTHR14024:SF49">
    <property type="entry name" value="LIPID STORAGE DROPLETS SURFACE-BINDING PROTEIN 1"/>
    <property type="match status" value="1"/>
</dbReference>
<dbReference type="InterPro" id="IPR004279">
    <property type="entry name" value="Perilipin"/>
</dbReference>
<dbReference type="EMBL" id="OV696687">
    <property type="protein sequence ID" value="CAH1254432.1"/>
    <property type="molecule type" value="Genomic_DNA"/>
</dbReference>
<dbReference type="OrthoDB" id="376826at2759"/>
<reference evidence="5" key="1">
    <citation type="submission" date="2022-01" db="EMBL/GenBank/DDBJ databases">
        <authorList>
            <person name="Braso-Vives M."/>
        </authorList>
    </citation>
    <scope>NUCLEOTIDE SEQUENCE</scope>
</reference>
<evidence type="ECO:0000256" key="3">
    <source>
        <dbReference type="ARBA" id="ARBA00022677"/>
    </source>
</evidence>
<dbReference type="AlphaFoldDB" id="A0A8J9ZI90"/>
<comment type="similarity">
    <text evidence="2 4">Belongs to the perilipin family.</text>
</comment>
<evidence type="ECO:0000256" key="2">
    <source>
        <dbReference type="ARBA" id="ARBA00006311"/>
    </source>
</evidence>
<dbReference type="PIRSF" id="PIRSF036881">
    <property type="entry name" value="PAT"/>
    <property type="match status" value="1"/>
</dbReference>
<dbReference type="Gene3D" id="1.20.120.340">
    <property type="entry name" value="Flagellar protein FliS"/>
    <property type="match status" value="1"/>
</dbReference>
<evidence type="ECO:0000313" key="6">
    <source>
        <dbReference type="Proteomes" id="UP000838412"/>
    </source>
</evidence>
<proteinExistence type="inferred from homology"/>
<gene>
    <name evidence="5" type="primary">PLIN3</name>
    <name evidence="5" type="ORF">BLAG_LOCUS13839</name>
</gene>